<dbReference type="InterPro" id="IPR006905">
    <property type="entry name" value="Flavin_halogenase"/>
</dbReference>
<dbReference type="AlphaFoldDB" id="A0A552KUP9"/>
<comment type="caution">
    <text evidence="3">The sequence shown here is derived from an EMBL/GenBank/DDBJ whole genome shotgun (WGS) entry which is preliminary data.</text>
</comment>
<feature type="domain" description="FAD-binding" evidence="2">
    <location>
        <begin position="3"/>
        <end position="37"/>
    </location>
</feature>
<dbReference type="Gene3D" id="3.30.9.100">
    <property type="match status" value="1"/>
</dbReference>
<evidence type="ECO:0000259" key="2">
    <source>
        <dbReference type="Pfam" id="PF01494"/>
    </source>
</evidence>
<dbReference type="InterPro" id="IPR002938">
    <property type="entry name" value="FAD-bd"/>
</dbReference>
<dbReference type="Proteomes" id="UP000315868">
    <property type="component" value="Unassembled WGS sequence"/>
</dbReference>
<organism evidence="3 4">
    <name type="scientific">Microcystis flos-aquae Mf_QC_C_20070823_S10D</name>
    <dbReference type="NCBI Taxonomy" id="2486236"/>
    <lineage>
        <taxon>Bacteria</taxon>
        <taxon>Bacillati</taxon>
        <taxon>Cyanobacteriota</taxon>
        <taxon>Cyanophyceae</taxon>
        <taxon>Oscillatoriophycideae</taxon>
        <taxon>Chroococcales</taxon>
        <taxon>Microcystaceae</taxon>
        <taxon>Microcystis</taxon>
    </lineage>
</organism>
<dbReference type="PANTHER" id="PTHR43747">
    <property type="entry name" value="FAD-BINDING PROTEIN"/>
    <property type="match status" value="1"/>
</dbReference>
<dbReference type="SUPFAM" id="SSF51905">
    <property type="entry name" value="FAD/NAD(P)-binding domain"/>
    <property type="match status" value="1"/>
</dbReference>
<evidence type="ECO:0000313" key="3">
    <source>
        <dbReference type="EMBL" id="TRV11700.1"/>
    </source>
</evidence>
<comment type="similarity">
    <text evidence="1">Belongs to the flavin-dependent halogenase family. Bacterial tryptophan halogenase subfamily.</text>
</comment>
<gene>
    <name evidence="3" type="ORF">EWV45_11035</name>
</gene>
<reference evidence="3 4" key="1">
    <citation type="submission" date="2019-01" db="EMBL/GenBank/DDBJ databases">
        <title>Coherence of Microcystis species and biogeography revealed through population genomics.</title>
        <authorList>
            <person name="Perez-Carrascal O.M."/>
            <person name="Terrat Y."/>
            <person name="Giani A."/>
            <person name="Fortin N."/>
            <person name="Tromas N."/>
            <person name="Shapiro B.J."/>
        </authorList>
    </citation>
    <scope>NUCLEOTIDE SEQUENCE [LARGE SCALE GENOMIC DNA]</scope>
    <source>
        <strain evidence="3">Mf_QC_C_20070823_S10D</strain>
    </source>
</reference>
<evidence type="ECO:0000256" key="1">
    <source>
        <dbReference type="ARBA" id="ARBA00038396"/>
    </source>
</evidence>
<protein>
    <submittedName>
        <fullName evidence="3">Oxidoreductase</fullName>
    </submittedName>
</protein>
<dbReference type="Gene3D" id="3.50.50.60">
    <property type="entry name" value="FAD/NAD(P)-binding domain"/>
    <property type="match status" value="1"/>
</dbReference>
<dbReference type="InterPro" id="IPR050816">
    <property type="entry name" value="Flavin-dep_Halogenase_NPB"/>
</dbReference>
<evidence type="ECO:0000313" key="4">
    <source>
        <dbReference type="Proteomes" id="UP000315868"/>
    </source>
</evidence>
<dbReference type="GO" id="GO:0071949">
    <property type="term" value="F:FAD binding"/>
    <property type="evidence" value="ECO:0007669"/>
    <property type="project" value="InterPro"/>
</dbReference>
<name>A0A552KUP9_9CHRO</name>
<dbReference type="InterPro" id="IPR036188">
    <property type="entry name" value="FAD/NAD-bd_sf"/>
</dbReference>
<dbReference type="EMBL" id="SFAM01000094">
    <property type="protein sequence ID" value="TRV11700.1"/>
    <property type="molecule type" value="Genomic_DNA"/>
</dbReference>
<proteinExistence type="inferred from homology"/>
<sequence>MWDVLIAGAGPAGAVAARVLARAGRRVLLIDDSRPDLPKVGESLPGAARPILQNLDALTVLESGSHLPCYGNISLWGAERPVVNDFIHDPNGSGWHLDRVRFDGELQAAARSAGAVSWKDRVKSVTGTGETWRVRLKEREVVCQWLIDATGRAAGIAQSLGATRHRDIPLFAAYRWLVASDEDTETRTAIEAVPDGWWYTARLPGQTRVVIFHTDEREITRIRRDPGCWDAELDNTRYIRHCLCRERDSVPIHFREAGGGYLDRVVGSRWLATGDAALSFDPISSRGIFNALYTGMKAGEAVHAALTGDFSALDVYGERLKTVRATYRNHLDFIYRAENRWIDRPFWADRQSTFP</sequence>
<dbReference type="Pfam" id="PF04820">
    <property type="entry name" value="Trp_halogenase"/>
    <property type="match status" value="1"/>
</dbReference>
<dbReference type="GO" id="GO:0004497">
    <property type="term" value="F:monooxygenase activity"/>
    <property type="evidence" value="ECO:0007669"/>
    <property type="project" value="InterPro"/>
</dbReference>
<dbReference type="PRINTS" id="PR00420">
    <property type="entry name" value="RNGMNOXGNASE"/>
</dbReference>
<dbReference type="PANTHER" id="PTHR43747:SF1">
    <property type="entry name" value="SLR1998 PROTEIN"/>
    <property type="match status" value="1"/>
</dbReference>
<dbReference type="Pfam" id="PF01494">
    <property type="entry name" value="FAD_binding_3"/>
    <property type="match status" value="1"/>
</dbReference>
<accession>A0A552KUP9</accession>